<comment type="similarity">
    <text evidence="7">Belongs to the MraZ family.</text>
</comment>
<dbReference type="SUPFAM" id="SSF89447">
    <property type="entry name" value="AbrB/MazE/MraZ-like"/>
    <property type="match status" value="1"/>
</dbReference>
<sequence length="152" mass="16853">MSIPAKFCRVLEANDPKYVDGLTAKLVLLFGDTRSAVVTGYSADGIAKMEQVIERMPPGSRQRAAMEYLLYNAAEEVDVDGSGRIVLPRKVREKLGFTADGEAVFDGRGDRFQIRNATEHQDGTPAWVQDALNELEPDQDFTAFLQDAWSEP</sequence>
<keyword evidence="10" id="KW-1185">Reference proteome</keyword>
<evidence type="ECO:0000256" key="4">
    <source>
        <dbReference type="ARBA" id="ARBA00023015"/>
    </source>
</evidence>
<accession>A0A4V3BAU5</accession>
<dbReference type="EMBL" id="SMZO01000068">
    <property type="protein sequence ID" value="TDL84459.1"/>
    <property type="molecule type" value="Genomic_DNA"/>
</dbReference>
<dbReference type="Gene3D" id="3.40.1550.20">
    <property type="entry name" value="Transcriptional regulator MraZ domain"/>
    <property type="match status" value="1"/>
</dbReference>
<comment type="subunit">
    <text evidence="7">Forms oligomers.</text>
</comment>
<dbReference type="InterPro" id="IPR007159">
    <property type="entry name" value="SpoVT-AbrB_dom"/>
</dbReference>
<keyword evidence="6 7" id="KW-0804">Transcription</keyword>
<dbReference type="InterPro" id="IPR038619">
    <property type="entry name" value="MraZ_sf"/>
</dbReference>
<evidence type="ECO:0000259" key="8">
    <source>
        <dbReference type="PROSITE" id="PS51740"/>
    </source>
</evidence>
<organism evidence="9 10">
    <name type="scientific">Meridianimarinicoccus aquatilis</name>
    <dbReference type="NCBI Taxonomy" id="2552766"/>
    <lineage>
        <taxon>Bacteria</taxon>
        <taxon>Pseudomonadati</taxon>
        <taxon>Pseudomonadota</taxon>
        <taxon>Alphaproteobacteria</taxon>
        <taxon>Rhodobacterales</taxon>
        <taxon>Paracoccaceae</taxon>
        <taxon>Meridianimarinicoccus</taxon>
    </lineage>
</organism>
<dbReference type="InterPro" id="IPR020603">
    <property type="entry name" value="MraZ_dom"/>
</dbReference>
<keyword evidence="5 7" id="KW-0238">DNA-binding</keyword>
<evidence type="ECO:0000256" key="3">
    <source>
        <dbReference type="ARBA" id="ARBA00022737"/>
    </source>
</evidence>
<dbReference type="RefSeq" id="WP_133344214.1">
    <property type="nucleotide sequence ID" value="NZ_SMZO01000068.1"/>
</dbReference>
<keyword evidence="2 7" id="KW-0963">Cytoplasm</keyword>
<dbReference type="Proteomes" id="UP000294562">
    <property type="component" value="Unassembled WGS sequence"/>
</dbReference>
<gene>
    <name evidence="7" type="primary">mraZ</name>
    <name evidence="9" type="ORF">E2L05_18140</name>
</gene>
<evidence type="ECO:0000256" key="5">
    <source>
        <dbReference type="ARBA" id="ARBA00023125"/>
    </source>
</evidence>
<dbReference type="PROSITE" id="PS51740">
    <property type="entry name" value="SPOVT_ABRB"/>
    <property type="match status" value="1"/>
</dbReference>
<dbReference type="Pfam" id="PF02381">
    <property type="entry name" value="MraZ"/>
    <property type="match status" value="1"/>
</dbReference>
<comment type="caution">
    <text evidence="9">The sequence shown here is derived from an EMBL/GenBank/DDBJ whole genome shotgun (WGS) entry which is preliminary data.</text>
</comment>
<evidence type="ECO:0000256" key="2">
    <source>
        <dbReference type="ARBA" id="ARBA00022490"/>
    </source>
</evidence>
<evidence type="ECO:0000256" key="1">
    <source>
        <dbReference type="ARBA" id="ARBA00013860"/>
    </source>
</evidence>
<dbReference type="GO" id="GO:0003700">
    <property type="term" value="F:DNA-binding transcription factor activity"/>
    <property type="evidence" value="ECO:0007669"/>
    <property type="project" value="UniProtKB-UniRule"/>
</dbReference>
<dbReference type="InterPro" id="IPR037914">
    <property type="entry name" value="SpoVT-AbrB_sf"/>
</dbReference>
<name>A0A4V3BAU5_9RHOB</name>
<evidence type="ECO:0000313" key="9">
    <source>
        <dbReference type="EMBL" id="TDL84459.1"/>
    </source>
</evidence>
<dbReference type="AlphaFoldDB" id="A0A4V3BAU5"/>
<keyword evidence="3" id="KW-0677">Repeat</keyword>
<keyword evidence="4 7" id="KW-0805">Transcription regulation</keyword>
<dbReference type="GO" id="GO:0003677">
    <property type="term" value="F:DNA binding"/>
    <property type="evidence" value="ECO:0007669"/>
    <property type="project" value="UniProtKB-UniRule"/>
</dbReference>
<evidence type="ECO:0000313" key="10">
    <source>
        <dbReference type="Proteomes" id="UP000294562"/>
    </source>
</evidence>
<dbReference type="GO" id="GO:0005737">
    <property type="term" value="C:cytoplasm"/>
    <property type="evidence" value="ECO:0007669"/>
    <property type="project" value="UniProtKB-UniRule"/>
</dbReference>
<protein>
    <recommendedName>
        <fullName evidence="1 7">Transcriptional regulator MraZ</fullName>
    </recommendedName>
</protein>
<dbReference type="HAMAP" id="MF_01008">
    <property type="entry name" value="MraZ"/>
    <property type="match status" value="1"/>
</dbReference>
<comment type="subcellular location">
    <subcellularLocation>
        <location evidence="7">Cytoplasm</location>
        <location evidence="7">Nucleoid</location>
    </subcellularLocation>
</comment>
<dbReference type="InterPro" id="IPR003444">
    <property type="entry name" value="MraZ"/>
</dbReference>
<proteinExistence type="inferred from homology"/>
<evidence type="ECO:0000256" key="6">
    <source>
        <dbReference type="ARBA" id="ARBA00023163"/>
    </source>
</evidence>
<reference evidence="9 10" key="1">
    <citation type="submission" date="2019-03" db="EMBL/GenBank/DDBJ databases">
        <title>Rhodobacteraceae bacterium SM1902, a new member of the family Rhodobacteraceae isolated from Yantai.</title>
        <authorList>
            <person name="Sun Y."/>
        </authorList>
    </citation>
    <scope>NUCLEOTIDE SEQUENCE [LARGE SCALE GENOMIC DNA]</scope>
    <source>
        <strain evidence="9 10">SM1902</strain>
    </source>
</reference>
<dbReference type="OrthoDB" id="9807753at2"/>
<dbReference type="GO" id="GO:0009295">
    <property type="term" value="C:nucleoid"/>
    <property type="evidence" value="ECO:0007669"/>
    <property type="project" value="UniProtKB-SubCell"/>
</dbReference>
<feature type="domain" description="SpoVT-AbrB" evidence="8">
    <location>
        <begin position="74"/>
        <end position="119"/>
    </location>
</feature>
<evidence type="ECO:0000256" key="7">
    <source>
        <dbReference type="HAMAP-Rule" id="MF_01008"/>
    </source>
</evidence>